<evidence type="ECO:0008006" key="6">
    <source>
        <dbReference type="Google" id="ProtNLM"/>
    </source>
</evidence>
<proteinExistence type="predicted"/>
<dbReference type="InterPro" id="IPR002880">
    <property type="entry name" value="Pyrv_Fd/Flavodoxin_OxRdtase_N"/>
</dbReference>
<dbReference type="PANTHER" id="PTHR43088">
    <property type="entry name" value="SUBUNIT OF PYRUVATE:FLAVODOXIN OXIDOREDUCTASE-RELATED"/>
    <property type="match status" value="1"/>
</dbReference>
<reference evidence="5" key="1">
    <citation type="submission" date="2017-01" db="EMBL/GenBank/DDBJ databases">
        <title>Novel pathways for hydrocarbon cycling and metabolic interdependencies in hydrothermal sediment communities.</title>
        <authorList>
            <person name="Dombrowski N."/>
            <person name="Seitz K."/>
            <person name="Teske A."/>
            <person name="Baker B."/>
        </authorList>
    </citation>
    <scope>NUCLEOTIDE SEQUENCE [LARGE SCALE GENOMIC DNA]</scope>
</reference>
<dbReference type="SUPFAM" id="SSF52518">
    <property type="entry name" value="Thiamin diphosphate-binding fold (THDP-binding)"/>
    <property type="match status" value="1"/>
</dbReference>
<gene>
    <name evidence="4" type="ORF">BXT86_02475</name>
</gene>
<dbReference type="SUPFAM" id="SSF52922">
    <property type="entry name" value="TK C-terminal domain-like"/>
    <property type="match status" value="1"/>
</dbReference>
<dbReference type="GO" id="GO:0016491">
    <property type="term" value="F:oxidoreductase activity"/>
    <property type="evidence" value="ECO:0007669"/>
    <property type="project" value="UniProtKB-KW"/>
</dbReference>
<dbReference type="CDD" id="cd07034">
    <property type="entry name" value="TPP_PYR_PFOR_IOR-alpha_like"/>
    <property type="match status" value="1"/>
</dbReference>
<evidence type="ECO:0000259" key="3">
    <source>
        <dbReference type="Pfam" id="PF17147"/>
    </source>
</evidence>
<accession>A0A1V4QHI0</accession>
<sequence length="400" mass="44859">MKPPQETIRTGTHRLKGNQACVEGAISAGCRFLGMYPIEPAIEIGNYFLERAKTSDAVYVQMEDEISALAAVLGASWTGRRSMTVTSGPGFSLMMEHLGLGVMLETPCVIVDVQRVGPGHGLPTKPAQGDLFQARWGSHGDYEIITLAPSTVQEIFDFMIKAFNFSEHYRVPVVVLLDSYLVNLESEVTIPRAEDIELEPRRYYKGPQEEYLPFKRDKDLVPWIVDIGAGYKFHVTGLTHDERGYPIMNEECQEFNVHSLVRKIRNYTQKIVQFKTLATEDAEVVIVAYGTSFLAAQEAQKRARDAGIKAGLFKLDTVWPFPETQIRELSKKTKAFVVVEMNYGQFVYEMERCCQGNANIAFVAHGEKGVENSDDILNAVIQISRENSVKEGIIEYATKL</sequence>
<organism evidence="4 5">
    <name type="scientific">candidate division WOR-3 bacterium 4484_100</name>
    <dbReference type="NCBI Taxonomy" id="1936077"/>
    <lineage>
        <taxon>Bacteria</taxon>
        <taxon>Bacteria division WOR-3</taxon>
    </lineage>
</organism>
<dbReference type="InterPro" id="IPR033412">
    <property type="entry name" value="PFOR_II"/>
</dbReference>
<evidence type="ECO:0000313" key="5">
    <source>
        <dbReference type="Proteomes" id="UP000191663"/>
    </source>
</evidence>
<dbReference type="EMBL" id="MUKB01000032">
    <property type="protein sequence ID" value="OPX18186.1"/>
    <property type="molecule type" value="Genomic_DNA"/>
</dbReference>
<dbReference type="InterPro" id="IPR052368">
    <property type="entry name" value="2-oxoacid_oxidoreductase"/>
</dbReference>
<feature type="domain" description="Pyruvate:ferredoxin oxidoreductase core" evidence="3">
    <location>
        <begin position="282"/>
        <end position="364"/>
    </location>
</feature>
<dbReference type="NCBIfam" id="NF006412">
    <property type="entry name" value="PRK08659.1"/>
    <property type="match status" value="1"/>
</dbReference>
<dbReference type="Pfam" id="PF17147">
    <property type="entry name" value="PFOR_II"/>
    <property type="match status" value="1"/>
</dbReference>
<dbReference type="Gene3D" id="3.40.50.920">
    <property type="match status" value="1"/>
</dbReference>
<feature type="domain" description="Pyruvate flavodoxin/ferredoxin oxidoreductase pyrimidine binding" evidence="2">
    <location>
        <begin position="23"/>
        <end position="249"/>
    </location>
</feature>
<dbReference type="InterPro" id="IPR009014">
    <property type="entry name" value="Transketo_C/PFOR_II"/>
</dbReference>
<dbReference type="AlphaFoldDB" id="A0A1V4QHI0"/>
<comment type="caution">
    <text evidence="4">The sequence shown here is derived from an EMBL/GenBank/DDBJ whole genome shotgun (WGS) entry which is preliminary data.</text>
</comment>
<dbReference type="PANTHER" id="PTHR43088:SF1">
    <property type="entry name" value="SUBUNIT OF PYRUVATE:FLAVODOXIN OXIDOREDUCTASE"/>
    <property type="match status" value="1"/>
</dbReference>
<dbReference type="Proteomes" id="UP000191663">
    <property type="component" value="Unassembled WGS sequence"/>
</dbReference>
<name>A0A1V4QHI0_UNCW3</name>
<evidence type="ECO:0000256" key="1">
    <source>
        <dbReference type="ARBA" id="ARBA00023002"/>
    </source>
</evidence>
<evidence type="ECO:0000259" key="2">
    <source>
        <dbReference type="Pfam" id="PF01855"/>
    </source>
</evidence>
<evidence type="ECO:0000313" key="4">
    <source>
        <dbReference type="EMBL" id="OPX18186.1"/>
    </source>
</evidence>
<dbReference type="InterPro" id="IPR029061">
    <property type="entry name" value="THDP-binding"/>
</dbReference>
<keyword evidence="1" id="KW-0560">Oxidoreductase</keyword>
<dbReference type="Gene3D" id="3.40.50.970">
    <property type="match status" value="1"/>
</dbReference>
<dbReference type="FunFam" id="3.40.50.970:FF:000022">
    <property type="entry name" value="2-oxoglutarate ferredoxin oxidoreductase alpha subunit"/>
    <property type="match status" value="1"/>
</dbReference>
<protein>
    <recommendedName>
        <fullName evidence="6">2-oxoglutarate synthase subunit alpha</fullName>
    </recommendedName>
</protein>
<dbReference type="Pfam" id="PF01855">
    <property type="entry name" value="POR_N"/>
    <property type="match status" value="1"/>
</dbReference>